<accession>A0AAU9W751</accession>
<evidence type="ECO:0000259" key="3">
    <source>
        <dbReference type="PROSITE" id="PS51406"/>
    </source>
</evidence>
<dbReference type="EMBL" id="CALNXJ010000010">
    <property type="protein sequence ID" value="CAH3106430.1"/>
    <property type="molecule type" value="Genomic_DNA"/>
</dbReference>
<dbReference type="SUPFAM" id="SSF57414">
    <property type="entry name" value="Hairpin loop containing domain-like"/>
    <property type="match status" value="1"/>
</dbReference>
<protein>
    <recommendedName>
        <fullName evidence="6">Fibrinogen C-terminal domain-containing protein</fullName>
    </recommendedName>
</protein>
<dbReference type="NCBIfam" id="NF040941">
    <property type="entry name" value="GGGWT_bact"/>
    <property type="match status" value="1"/>
</dbReference>
<evidence type="ECO:0008006" key="6">
    <source>
        <dbReference type="Google" id="ProtNLM"/>
    </source>
</evidence>
<dbReference type="AlphaFoldDB" id="A0AAU9W751"/>
<evidence type="ECO:0000313" key="4">
    <source>
        <dbReference type="EMBL" id="CAH3106430.1"/>
    </source>
</evidence>
<comment type="caution">
    <text evidence="4">The sequence shown here is derived from an EMBL/GenBank/DDBJ whole genome shotgun (WGS) entry which is preliminary data.</text>
</comment>
<dbReference type="Pfam" id="PF00024">
    <property type="entry name" value="PAN_1"/>
    <property type="match status" value="1"/>
</dbReference>
<feature type="domain" description="Fibrinogen C-terminal" evidence="3">
    <location>
        <begin position="130"/>
        <end position="341"/>
    </location>
</feature>
<dbReference type="InterPro" id="IPR050373">
    <property type="entry name" value="Fibrinogen_C-term_domain"/>
</dbReference>
<reference evidence="4 5" key="1">
    <citation type="submission" date="2022-05" db="EMBL/GenBank/DDBJ databases">
        <authorList>
            <consortium name="Genoscope - CEA"/>
            <person name="William W."/>
        </authorList>
    </citation>
    <scope>NUCLEOTIDE SEQUENCE [LARGE SCALE GENOMIC DNA]</scope>
</reference>
<evidence type="ECO:0000259" key="2">
    <source>
        <dbReference type="PROSITE" id="PS50948"/>
    </source>
</evidence>
<dbReference type="PROSITE" id="PS51406">
    <property type="entry name" value="FIBRINOGEN_C_2"/>
    <property type="match status" value="2"/>
</dbReference>
<feature type="signal peptide" evidence="1">
    <location>
        <begin position="1"/>
        <end position="23"/>
    </location>
</feature>
<name>A0AAU9W751_9CNID</name>
<dbReference type="PANTHER" id="PTHR19143">
    <property type="entry name" value="FIBRINOGEN/TENASCIN/ANGIOPOEITIN"/>
    <property type="match status" value="1"/>
</dbReference>
<feature type="domain" description="Fibrinogen C-terminal" evidence="3">
    <location>
        <begin position="342"/>
        <end position="454"/>
    </location>
</feature>
<keyword evidence="5" id="KW-1185">Reference proteome</keyword>
<dbReference type="Proteomes" id="UP001159428">
    <property type="component" value="Unassembled WGS sequence"/>
</dbReference>
<dbReference type="SMART" id="SM00186">
    <property type="entry name" value="FBG"/>
    <property type="match status" value="1"/>
</dbReference>
<proteinExistence type="predicted"/>
<evidence type="ECO:0000256" key="1">
    <source>
        <dbReference type="SAM" id="SignalP"/>
    </source>
</evidence>
<dbReference type="Pfam" id="PF00147">
    <property type="entry name" value="Fibrinogen_C"/>
    <property type="match status" value="2"/>
</dbReference>
<feature type="domain" description="Apple" evidence="2">
    <location>
        <begin position="37"/>
        <end position="111"/>
    </location>
</feature>
<dbReference type="InterPro" id="IPR002181">
    <property type="entry name" value="Fibrinogen_a/b/g_C_dom"/>
</dbReference>
<evidence type="ECO:0000313" key="5">
    <source>
        <dbReference type="Proteomes" id="UP001159428"/>
    </source>
</evidence>
<dbReference type="SUPFAM" id="SSF56496">
    <property type="entry name" value="Fibrinogen C-terminal domain-like"/>
    <property type="match status" value="2"/>
</dbReference>
<gene>
    <name evidence="4" type="ORF">PMEA_00001533</name>
</gene>
<organism evidence="4 5">
    <name type="scientific">Pocillopora meandrina</name>
    <dbReference type="NCBI Taxonomy" id="46732"/>
    <lineage>
        <taxon>Eukaryota</taxon>
        <taxon>Metazoa</taxon>
        <taxon>Cnidaria</taxon>
        <taxon>Anthozoa</taxon>
        <taxon>Hexacorallia</taxon>
        <taxon>Scleractinia</taxon>
        <taxon>Astrocoeniina</taxon>
        <taxon>Pocilloporidae</taxon>
        <taxon>Pocillopora</taxon>
    </lineage>
</organism>
<keyword evidence="1" id="KW-0732">Signal</keyword>
<sequence length="454" mass="51581">MQRLTLLFHSQFLLCWKFTTPSAQSLSGTSNPGQLSCLRRSEHPEKGYTLINHVIATHTVTCPIDCTWECLRDARCRSFNYANSGKTCELSDQSKATAPNDFEIDLFALRLYVKMVEHVLTRQQVSYYVSFVPRTVRSCQQLKTLGANHNGIYKINPDGQGVINVYCDQTTDGGGWTVVQRRSRPYKQSFERTWVEYRVGFGDLSKEFWLGNDNLHRIASSDSILRIDLHRTNGQKGYAKYGGFRVADETEKYRCGMTSYEGNIGNGFYGNTDPKLNIRGMKFGTPDQDNDKHPGKCFPYGAWWANQCGEVNLNARNGPNWGPWTSQPYLNLSEMKVRHGGDLHRTNGQKGYAKYGGFRVADETEKYRCDMTSYEGNIGNGFYGNTDPKLTIRGMKFGTPDQDNDNHPGKCFPYGAWWANQCGEVNLNARNGPNWGPWTSQPYLNLSEMKVRHN</sequence>
<dbReference type="CDD" id="cd01099">
    <property type="entry name" value="PAN_AP_HGF"/>
    <property type="match status" value="1"/>
</dbReference>
<dbReference type="InterPro" id="IPR036056">
    <property type="entry name" value="Fibrinogen-like_C"/>
</dbReference>
<feature type="chain" id="PRO_5043975893" description="Fibrinogen C-terminal domain-containing protein" evidence="1">
    <location>
        <begin position="24"/>
        <end position="454"/>
    </location>
</feature>
<dbReference type="GO" id="GO:0005615">
    <property type="term" value="C:extracellular space"/>
    <property type="evidence" value="ECO:0007669"/>
    <property type="project" value="TreeGrafter"/>
</dbReference>
<dbReference type="PROSITE" id="PS50948">
    <property type="entry name" value="PAN"/>
    <property type="match status" value="1"/>
</dbReference>
<dbReference type="InterPro" id="IPR003609">
    <property type="entry name" value="Pan_app"/>
</dbReference>
<dbReference type="InterPro" id="IPR014716">
    <property type="entry name" value="Fibrinogen_a/b/g_C_1"/>
</dbReference>
<dbReference type="Gene3D" id="3.90.215.10">
    <property type="entry name" value="Gamma Fibrinogen, chain A, domain 1"/>
    <property type="match status" value="2"/>
</dbReference>
<dbReference type="Gene3D" id="3.50.4.10">
    <property type="entry name" value="Hepatocyte Growth Factor"/>
    <property type="match status" value="1"/>
</dbReference>
<dbReference type="CDD" id="cd00087">
    <property type="entry name" value="FReD"/>
    <property type="match status" value="1"/>
</dbReference>